<dbReference type="EMBL" id="KQ243401">
    <property type="protein sequence ID" value="KNC75835.1"/>
    <property type="molecule type" value="Genomic_DNA"/>
</dbReference>
<gene>
    <name evidence="5" type="ORF">SARC_11647</name>
</gene>
<feature type="non-terminal residue" evidence="5">
    <location>
        <position position="202"/>
    </location>
</feature>
<dbReference type="InterPro" id="IPR036663">
    <property type="entry name" value="Fumarylacetoacetase_C_sf"/>
</dbReference>
<keyword evidence="6" id="KW-1185">Reference proteome</keyword>
<protein>
    <recommendedName>
        <fullName evidence="4">Fumarylacetoacetase-like C-terminal domain-containing protein</fullName>
    </recommendedName>
</protein>
<organism evidence="5 6">
    <name type="scientific">Sphaeroforma arctica JP610</name>
    <dbReference type="NCBI Taxonomy" id="667725"/>
    <lineage>
        <taxon>Eukaryota</taxon>
        <taxon>Ichthyosporea</taxon>
        <taxon>Ichthyophonida</taxon>
        <taxon>Sphaeroforma</taxon>
    </lineage>
</organism>
<reference evidence="5 6" key="1">
    <citation type="submission" date="2011-02" db="EMBL/GenBank/DDBJ databases">
        <title>The Genome Sequence of Sphaeroforma arctica JP610.</title>
        <authorList>
            <consortium name="The Broad Institute Genome Sequencing Platform"/>
            <person name="Russ C."/>
            <person name="Cuomo C."/>
            <person name="Young S.K."/>
            <person name="Zeng Q."/>
            <person name="Gargeya S."/>
            <person name="Alvarado L."/>
            <person name="Berlin A."/>
            <person name="Chapman S.B."/>
            <person name="Chen Z."/>
            <person name="Freedman E."/>
            <person name="Gellesch M."/>
            <person name="Goldberg J."/>
            <person name="Griggs A."/>
            <person name="Gujja S."/>
            <person name="Heilman E."/>
            <person name="Heiman D."/>
            <person name="Howarth C."/>
            <person name="Mehta T."/>
            <person name="Neiman D."/>
            <person name="Pearson M."/>
            <person name="Roberts A."/>
            <person name="Saif S."/>
            <person name="Shea T."/>
            <person name="Shenoy N."/>
            <person name="Sisk P."/>
            <person name="Stolte C."/>
            <person name="Sykes S."/>
            <person name="White J."/>
            <person name="Yandava C."/>
            <person name="Burger G."/>
            <person name="Gray M.W."/>
            <person name="Holland P.W.H."/>
            <person name="King N."/>
            <person name="Lang F.B.F."/>
            <person name="Roger A.J."/>
            <person name="Ruiz-Trillo I."/>
            <person name="Haas B."/>
            <person name="Nusbaum C."/>
            <person name="Birren B."/>
        </authorList>
    </citation>
    <scope>NUCLEOTIDE SEQUENCE [LARGE SCALE GENOMIC DNA]</scope>
    <source>
        <strain evidence="5 6">JP610</strain>
    </source>
</reference>
<evidence type="ECO:0000313" key="5">
    <source>
        <dbReference type="EMBL" id="KNC75835.1"/>
    </source>
</evidence>
<evidence type="ECO:0000256" key="3">
    <source>
        <dbReference type="SAM" id="MobiDB-lite"/>
    </source>
</evidence>
<dbReference type="GeneID" id="25912151"/>
<dbReference type="PANTHER" id="PTHR11820">
    <property type="entry name" value="ACYLPYRUVASE"/>
    <property type="match status" value="1"/>
</dbReference>
<dbReference type="GO" id="GO:0003824">
    <property type="term" value="F:catalytic activity"/>
    <property type="evidence" value="ECO:0007669"/>
    <property type="project" value="InterPro"/>
</dbReference>
<sequence length="202" mass="22437">MLRCLWRQKILLRTKTSRGMASTQLPGQVPAQPQRPNIPKALPTGTYERLVRGLDENGQELSGDAIVEPNDELPKPWNMADLYVRNAEGEGKTKLKRLLPPFWPTDIICCGLNYIDHADEVGLDIPKNPVLFAKPKSCLVGHGENIVIPACASAKPEIDYEAELAIVIGETCRDVSEEDALKVVYGYTICNDVSARRWQGIK</sequence>
<dbReference type="AlphaFoldDB" id="A0A0L0FGE0"/>
<dbReference type="Pfam" id="PF01557">
    <property type="entry name" value="FAA_hydrolase"/>
    <property type="match status" value="1"/>
</dbReference>
<feature type="region of interest" description="Disordered" evidence="3">
    <location>
        <begin position="17"/>
        <end position="41"/>
    </location>
</feature>
<keyword evidence="2" id="KW-0479">Metal-binding</keyword>
<dbReference type="STRING" id="667725.A0A0L0FGE0"/>
<dbReference type="SUPFAM" id="SSF56529">
    <property type="entry name" value="FAH"/>
    <property type="match status" value="1"/>
</dbReference>
<dbReference type="Gene3D" id="3.90.850.10">
    <property type="entry name" value="Fumarylacetoacetase-like, C-terminal domain"/>
    <property type="match status" value="1"/>
</dbReference>
<feature type="domain" description="Fumarylacetoacetase-like C-terminal" evidence="4">
    <location>
        <begin position="107"/>
        <end position="199"/>
    </location>
</feature>
<dbReference type="Proteomes" id="UP000054560">
    <property type="component" value="Unassembled WGS sequence"/>
</dbReference>
<accession>A0A0L0FGE0</accession>
<dbReference type="RefSeq" id="XP_014149737.1">
    <property type="nucleotide sequence ID" value="XM_014294262.1"/>
</dbReference>
<name>A0A0L0FGE0_9EUKA</name>
<evidence type="ECO:0000259" key="4">
    <source>
        <dbReference type="Pfam" id="PF01557"/>
    </source>
</evidence>
<evidence type="ECO:0000256" key="2">
    <source>
        <dbReference type="ARBA" id="ARBA00022723"/>
    </source>
</evidence>
<dbReference type="GO" id="GO:0046872">
    <property type="term" value="F:metal ion binding"/>
    <property type="evidence" value="ECO:0007669"/>
    <property type="project" value="UniProtKB-KW"/>
</dbReference>
<evidence type="ECO:0000313" key="6">
    <source>
        <dbReference type="Proteomes" id="UP000054560"/>
    </source>
</evidence>
<proteinExistence type="inferred from homology"/>
<dbReference type="OrthoDB" id="411064at2759"/>
<comment type="similarity">
    <text evidence="1">Belongs to the FAH family.</text>
</comment>
<evidence type="ECO:0000256" key="1">
    <source>
        <dbReference type="ARBA" id="ARBA00010211"/>
    </source>
</evidence>
<dbReference type="eggNOG" id="KOG1535">
    <property type="taxonomic scope" value="Eukaryota"/>
</dbReference>
<feature type="compositionally biased region" description="Polar residues" evidence="3">
    <location>
        <begin position="17"/>
        <end position="26"/>
    </location>
</feature>
<dbReference type="InterPro" id="IPR011234">
    <property type="entry name" value="Fumarylacetoacetase-like_C"/>
</dbReference>